<sequence length="577" mass="65107">MYTGIELINLLERQHQKRSQSGLFKKDTFIIQWRAKVGSFPHPDVETIVSAGEPCGAWRPGQGQRPEDKRNVGENWQQLRTLPLNGYIPGSCIRGLVRAWAKQRPEIKPRMYQFLGHQDNDKITAGKIEFLDAWPETATKLTLDIVNPQQEFQVYHQGQCTPLSLYTLGNGQDKIPVIVAMRGIPGKATDEEVSEVWEWVQQALSLYGVGSRTASGYGALKTSSSSQTPTLDPGHAVKQFEFSLYSQGSAGPNTQTMELRPSHWRGWLRSWLMRFFLGVMPENLAKLTVAELMGDIDAGDGNSRKGCVRLQMIQGQPWKERYKNQPSFYLWKGKLQISAPKDILNKIILPIIRFAVMVGGVGRGWRRPLHIFCMNNGYEAARGTDLILRHKVRDQNTGELKSKNFGLPLDTTTWTKTYSDWVTEARNHWQDRVSTNNRNIKAEVFSPTTCAIYVVPGPDVNPIETSSIKWNQRDDAEATRGDGMYLIYHENHPRNYKRNPDLGGNAAGGGNGHCSWASIKRVNIPNIQEETKCQEIVCLFMGGETPNANHVRSRFLRDLKNINGNVHLFGVQPPAEI</sequence>
<name>A0ABT5AH94_9CYAN</name>
<dbReference type="RefSeq" id="WP_271796425.1">
    <property type="nucleotide sequence ID" value="NZ_JAQMUC010000069.1"/>
</dbReference>
<evidence type="ECO:0000256" key="1">
    <source>
        <dbReference type="ARBA" id="ARBA00023118"/>
    </source>
</evidence>
<protein>
    <submittedName>
        <fullName evidence="3">RAMP superfamily protein</fullName>
    </submittedName>
</protein>
<evidence type="ECO:0000313" key="4">
    <source>
        <dbReference type="Proteomes" id="UP001211249"/>
    </source>
</evidence>
<dbReference type="InterPro" id="IPR005537">
    <property type="entry name" value="RAMP_III_fam"/>
</dbReference>
<organism evidence="3 4">
    <name type="scientific">Dolichospermum planctonicum CS-1226</name>
    <dbReference type="NCBI Taxonomy" id="3021751"/>
    <lineage>
        <taxon>Bacteria</taxon>
        <taxon>Bacillati</taxon>
        <taxon>Cyanobacteriota</taxon>
        <taxon>Cyanophyceae</taxon>
        <taxon>Nostocales</taxon>
        <taxon>Aphanizomenonaceae</taxon>
        <taxon>Dolichospermum</taxon>
        <taxon>Dolichospermum planctonicum</taxon>
    </lineage>
</organism>
<dbReference type="InterPro" id="IPR010172">
    <property type="entry name" value="CRISPR-assoc_prot_TM1791"/>
</dbReference>
<feature type="domain" description="CRISPR type III-associated protein" evidence="2">
    <location>
        <begin position="87"/>
        <end position="221"/>
    </location>
</feature>
<keyword evidence="4" id="KW-1185">Reference proteome</keyword>
<reference evidence="3 4" key="1">
    <citation type="submission" date="2023-01" db="EMBL/GenBank/DDBJ databases">
        <title>Genomes from the Australian National Cyanobacteria Reference Collection.</title>
        <authorList>
            <person name="Willis A."/>
            <person name="Lee E.M.F."/>
        </authorList>
    </citation>
    <scope>NUCLEOTIDE SEQUENCE [LARGE SCALE GENOMIC DNA]</scope>
    <source>
        <strain evidence="3 4">CS-1226</strain>
    </source>
</reference>
<evidence type="ECO:0000313" key="3">
    <source>
        <dbReference type="EMBL" id="MDB9536654.1"/>
    </source>
</evidence>
<proteinExistence type="predicted"/>
<dbReference type="EMBL" id="JAQMUC010000069">
    <property type="protein sequence ID" value="MDB9536654.1"/>
    <property type="molecule type" value="Genomic_DNA"/>
</dbReference>
<dbReference type="Proteomes" id="UP001211249">
    <property type="component" value="Unassembled WGS sequence"/>
</dbReference>
<keyword evidence="1" id="KW-0051">Antiviral defense</keyword>
<dbReference type="PANTHER" id="PTHR39965:SF1">
    <property type="entry name" value="CRISPR SYSTEM CMR SUBUNIT CMR6"/>
    <property type="match status" value="1"/>
</dbReference>
<dbReference type="Pfam" id="PF03787">
    <property type="entry name" value="RAMPs"/>
    <property type="match status" value="1"/>
</dbReference>
<dbReference type="PANTHER" id="PTHR39965">
    <property type="entry name" value="CRISPR SYSTEM CMR SUBUNIT CMR6"/>
    <property type="match status" value="1"/>
</dbReference>
<gene>
    <name evidence="3" type="ORF">PN451_12595</name>
</gene>
<accession>A0ABT5AH94</accession>
<evidence type="ECO:0000259" key="2">
    <source>
        <dbReference type="Pfam" id="PF03787"/>
    </source>
</evidence>
<comment type="caution">
    <text evidence="3">The sequence shown here is derived from an EMBL/GenBank/DDBJ whole genome shotgun (WGS) entry which is preliminary data.</text>
</comment>